<comment type="similarity">
    <text evidence="3">Belongs to the complex I NDUFB2 subunit family.</text>
</comment>
<evidence type="ECO:0000256" key="9">
    <source>
        <dbReference type="ARBA" id="ARBA00022946"/>
    </source>
</evidence>
<keyword evidence="7" id="KW-0679">Respiratory chain</keyword>
<evidence type="ECO:0000256" key="10">
    <source>
        <dbReference type="ARBA" id="ARBA00022982"/>
    </source>
</evidence>
<comment type="subcellular location">
    <subcellularLocation>
        <location evidence="2">Mitochondrion inner membrane</location>
        <topology evidence="2">Peripheral membrane protein</topology>
        <orientation evidence="2">Matrix side</orientation>
    </subcellularLocation>
</comment>
<evidence type="ECO:0000256" key="4">
    <source>
        <dbReference type="ARBA" id="ARBA00011533"/>
    </source>
</evidence>
<keyword evidence="16" id="KW-1185">Reference proteome</keyword>
<keyword evidence="12" id="KW-0472">Membrane</keyword>
<dbReference type="InterPro" id="IPR026627">
    <property type="entry name" value="NDUFB2_animal"/>
</dbReference>
<dbReference type="GO" id="GO:0032981">
    <property type="term" value="P:mitochondrial respiratory chain complex I assembly"/>
    <property type="evidence" value="ECO:0007669"/>
    <property type="project" value="TreeGrafter"/>
</dbReference>
<dbReference type="PANTHER" id="PTHR15223">
    <property type="entry name" value="NADH-UBIQUINONE OXIDOREDUCTASE AGGG SUBUNIT"/>
    <property type="match status" value="1"/>
</dbReference>
<dbReference type="GO" id="GO:0045271">
    <property type="term" value="C:respiratory chain complex I"/>
    <property type="evidence" value="ECO:0007669"/>
    <property type="project" value="InterPro"/>
</dbReference>
<proteinExistence type="inferred from homology"/>
<reference evidence="15 16" key="1">
    <citation type="submission" date="2018-03" db="EMBL/GenBank/DDBJ databases">
        <title>Finding Nemo's genes: A chromosome-scale reference assembly of the genome of the orange clownfish Amphiprion percula.</title>
        <authorList>
            <person name="Lehmann R."/>
        </authorList>
    </citation>
    <scope>NUCLEOTIDE SEQUENCE</scope>
</reference>
<organism evidence="15 16">
    <name type="scientific">Amphiprion percula</name>
    <name type="common">Orange clownfish</name>
    <name type="synonym">Lutjanus percula</name>
    <dbReference type="NCBI Taxonomy" id="161767"/>
    <lineage>
        <taxon>Eukaryota</taxon>
        <taxon>Metazoa</taxon>
        <taxon>Chordata</taxon>
        <taxon>Craniata</taxon>
        <taxon>Vertebrata</taxon>
        <taxon>Euteleostomi</taxon>
        <taxon>Actinopterygii</taxon>
        <taxon>Neopterygii</taxon>
        <taxon>Teleostei</taxon>
        <taxon>Neoteleostei</taxon>
        <taxon>Acanthomorphata</taxon>
        <taxon>Ovalentaria</taxon>
        <taxon>Pomacentridae</taxon>
        <taxon>Amphiprion</taxon>
    </lineage>
</organism>
<sequence length="142" mass="16190">RLHRGDGTALLARLRPWFLNKSAIPVAGNALDLTCAALFRHCSSNEQVFGVLRAGTQLLSRGPRRITSRKASGGPHIEPQYRQYPQLTKKQKFEAEFISGAMWFWILWHCWHDPDAVLGHFPWPDASEWTDEELGIPPDDEE</sequence>
<dbReference type="Proteomes" id="UP000265080">
    <property type="component" value="Chromosome 21"/>
</dbReference>
<evidence type="ECO:0000256" key="3">
    <source>
        <dbReference type="ARBA" id="ARBA00005923"/>
    </source>
</evidence>
<dbReference type="GeneTree" id="ENSGT00390000004044"/>
<evidence type="ECO:0000256" key="11">
    <source>
        <dbReference type="ARBA" id="ARBA00023128"/>
    </source>
</evidence>
<accession>A0A3P8TUX0</accession>
<reference evidence="15" key="3">
    <citation type="submission" date="2025-09" db="UniProtKB">
        <authorList>
            <consortium name="Ensembl"/>
        </authorList>
    </citation>
    <scope>IDENTIFICATION</scope>
</reference>
<evidence type="ECO:0000256" key="1">
    <source>
        <dbReference type="ARBA" id="ARBA00003195"/>
    </source>
</evidence>
<dbReference type="Pfam" id="PF14813">
    <property type="entry name" value="NADH_B2"/>
    <property type="match status" value="1"/>
</dbReference>
<keyword evidence="10" id="KW-0249">Electron transport</keyword>
<evidence type="ECO:0000256" key="8">
    <source>
        <dbReference type="ARBA" id="ARBA00022792"/>
    </source>
</evidence>
<evidence type="ECO:0000256" key="2">
    <source>
        <dbReference type="ARBA" id="ARBA00004443"/>
    </source>
</evidence>
<dbReference type="GO" id="GO:0005743">
    <property type="term" value="C:mitochondrial inner membrane"/>
    <property type="evidence" value="ECO:0007669"/>
    <property type="project" value="UniProtKB-SubCell"/>
</dbReference>
<evidence type="ECO:0000256" key="12">
    <source>
        <dbReference type="ARBA" id="ARBA00023136"/>
    </source>
</evidence>
<comment type="function">
    <text evidence="1">Accessory subunit of the mitochondrial membrane respiratory chain NADH dehydrogenase (Complex I), that is believed not to be involved in catalysis. Complex I functions in the transfer of electrons from NADH to the respiratory chain. The immediate electron acceptor for the enzyme is believed to be ubiquinone.</text>
</comment>
<evidence type="ECO:0000256" key="13">
    <source>
        <dbReference type="ARBA" id="ARBA00031368"/>
    </source>
</evidence>
<name>A0A3P8TUX0_AMPPE</name>
<dbReference type="AlphaFoldDB" id="A0A3P8TUX0"/>
<keyword evidence="6" id="KW-0813">Transport</keyword>
<evidence type="ECO:0000256" key="6">
    <source>
        <dbReference type="ARBA" id="ARBA00022448"/>
    </source>
</evidence>
<dbReference type="STRING" id="161767.ENSAPEP00000028426"/>
<evidence type="ECO:0000313" key="16">
    <source>
        <dbReference type="Proteomes" id="UP000265080"/>
    </source>
</evidence>
<comment type="subunit">
    <text evidence="4">Complex I is composed of 45 different subunits.</text>
</comment>
<protein>
    <recommendedName>
        <fullName evidence="5">NADH dehydrogenase [ubiquinone] 1 beta subcomplex subunit 2, mitochondrial</fullName>
    </recommendedName>
    <alternativeName>
        <fullName evidence="13">Complex I-AGGG</fullName>
    </alternativeName>
    <alternativeName>
        <fullName evidence="14">NADH-ubiquinone oxidoreductase AGGG subunit</fullName>
    </alternativeName>
</protein>
<evidence type="ECO:0000256" key="7">
    <source>
        <dbReference type="ARBA" id="ARBA00022660"/>
    </source>
</evidence>
<keyword evidence="9" id="KW-0809">Transit peptide</keyword>
<evidence type="ECO:0000313" key="15">
    <source>
        <dbReference type="Ensembl" id="ENSAPEP00000028426.1"/>
    </source>
</evidence>
<dbReference type="Ensembl" id="ENSAPET00000029175.1">
    <property type="protein sequence ID" value="ENSAPEP00000028426.1"/>
    <property type="gene ID" value="ENSAPEG00000020187.1"/>
</dbReference>
<evidence type="ECO:0000256" key="5">
    <source>
        <dbReference type="ARBA" id="ARBA00014585"/>
    </source>
</evidence>
<keyword evidence="8" id="KW-0999">Mitochondrion inner membrane</keyword>
<evidence type="ECO:0000256" key="14">
    <source>
        <dbReference type="ARBA" id="ARBA00031736"/>
    </source>
</evidence>
<keyword evidence="11" id="KW-0496">Mitochondrion</keyword>
<dbReference type="PANTHER" id="PTHR15223:SF1">
    <property type="entry name" value="NADH DEHYDROGENASE [UBIQUINONE] 1 BETA SUBCOMPLEX SUBUNIT 2, MITOCHONDRIAL"/>
    <property type="match status" value="1"/>
</dbReference>
<reference evidence="15" key="2">
    <citation type="submission" date="2025-08" db="UniProtKB">
        <authorList>
            <consortium name="Ensembl"/>
        </authorList>
    </citation>
    <scope>IDENTIFICATION</scope>
</reference>